<dbReference type="Proteomes" id="UP000093000">
    <property type="component" value="Unassembled WGS sequence"/>
</dbReference>
<dbReference type="GO" id="GO:0003676">
    <property type="term" value="F:nucleic acid binding"/>
    <property type="evidence" value="ECO:0007669"/>
    <property type="project" value="InterPro"/>
</dbReference>
<keyword evidence="3" id="KW-1185">Reference proteome</keyword>
<dbReference type="Gene3D" id="3.30.420.10">
    <property type="entry name" value="Ribonuclease H-like superfamily/Ribonuclease H"/>
    <property type="match status" value="1"/>
</dbReference>
<dbReference type="PANTHER" id="PTHR37984">
    <property type="entry name" value="PROTEIN CBG26694"/>
    <property type="match status" value="1"/>
</dbReference>
<name>A0A1C7LTH6_9FUNG</name>
<feature type="domain" description="Integrase catalytic" evidence="1">
    <location>
        <begin position="1"/>
        <end position="154"/>
    </location>
</feature>
<organism evidence="2 3">
    <name type="scientific">Choanephora cucurbitarum</name>
    <dbReference type="NCBI Taxonomy" id="101091"/>
    <lineage>
        <taxon>Eukaryota</taxon>
        <taxon>Fungi</taxon>
        <taxon>Fungi incertae sedis</taxon>
        <taxon>Mucoromycota</taxon>
        <taxon>Mucoromycotina</taxon>
        <taxon>Mucoromycetes</taxon>
        <taxon>Mucorales</taxon>
        <taxon>Mucorineae</taxon>
        <taxon>Choanephoraceae</taxon>
        <taxon>Choanephoroideae</taxon>
        <taxon>Choanephora</taxon>
    </lineage>
</organism>
<dbReference type="OrthoDB" id="2202254at2759"/>
<evidence type="ECO:0000313" key="2">
    <source>
        <dbReference type="EMBL" id="OBZ67992.1"/>
    </source>
</evidence>
<dbReference type="InterPro" id="IPR001584">
    <property type="entry name" value="Integrase_cat-core"/>
</dbReference>
<dbReference type="InterPro" id="IPR036397">
    <property type="entry name" value="RNaseH_sf"/>
</dbReference>
<dbReference type="FunFam" id="3.30.420.10:FF:000032">
    <property type="entry name" value="Retrovirus-related Pol polyprotein from transposon 297-like Protein"/>
    <property type="match status" value="1"/>
</dbReference>
<evidence type="ECO:0000259" key="1">
    <source>
        <dbReference type="PROSITE" id="PS50994"/>
    </source>
</evidence>
<protein>
    <recommendedName>
        <fullName evidence="1">Integrase catalytic domain-containing protein</fullName>
    </recommendedName>
</protein>
<accession>A0A1C7LTH6</accession>
<dbReference type="PROSITE" id="PS50994">
    <property type="entry name" value="INTEGRASE"/>
    <property type="match status" value="1"/>
</dbReference>
<dbReference type="EMBL" id="LUGH01002671">
    <property type="protein sequence ID" value="OBZ67992.1"/>
    <property type="molecule type" value="Genomic_DNA"/>
</dbReference>
<dbReference type="AlphaFoldDB" id="A0A1C7LTH6"/>
<proteinExistence type="predicted"/>
<dbReference type="SUPFAM" id="SSF53098">
    <property type="entry name" value="Ribonuclease H-like"/>
    <property type="match status" value="1"/>
</dbReference>
<reference evidence="2 3" key="1">
    <citation type="submission" date="2016-03" db="EMBL/GenBank/DDBJ databases">
        <title>Choanephora cucurbitarum.</title>
        <authorList>
            <person name="Min B."/>
            <person name="Park H."/>
            <person name="Park J.-H."/>
            <person name="Shin H.-D."/>
            <person name="Choi I.-G."/>
        </authorList>
    </citation>
    <scope>NUCLEOTIDE SEQUENCE [LARGE SCALE GENOMIC DNA]</scope>
    <source>
        <strain evidence="2 3">KUS-F28377</strain>
    </source>
</reference>
<dbReference type="GO" id="GO:0015074">
    <property type="term" value="P:DNA integration"/>
    <property type="evidence" value="ECO:0007669"/>
    <property type="project" value="InterPro"/>
</dbReference>
<dbReference type="InterPro" id="IPR012337">
    <property type="entry name" value="RNaseH-like_sf"/>
</dbReference>
<dbReference type="InParanoid" id="A0A1C7LTH6"/>
<dbReference type="STRING" id="101091.A0A1C7LTH6"/>
<dbReference type="GO" id="GO:0005634">
    <property type="term" value="C:nucleus"/>
    <property type="evidence" value="ECO:0007669"/>
    <property type="project" value="UniProtKB-ARBA"/>
</dbReference>
<evidence type="ECO:0000313" key="3">
    <source>
        <dbReference type="Proteomes" id="UP000093000"/>
    </source>
</evidence>
<sequence>GQIWAADIATLTLSKKGNKYMLMIMEFLSKWMITAALPSFDTDHVVQVLLFQVVLKYGVPERLITDNGSNFISKAMRQVCARLGIQRSLTSVEHPQLDGLVERANRTIKTSLAICTEGNPAEWDENLPFVTFDYNTAKQTSTGYSSFEVMYGRKARIPVMPNLELQEEKTYETEAWAAYLKNQIPLIHGRALKNIEKAQVKQKRAYNKGNRVKYDYNIGDLVARKNLEKSGFPKERWSGPWVVVAVNNEECTAFKIRKQQDDSGYLTTANAKHMRPWHEELAREQLVASAP</sequence>
<feature type="non-terminal residue" evidence="2">
    <location>
        <position position="1"/>
    </location>
</feature>
<dbReference type="InterPro" id="IPR050951">
    <property type="entry name" value="Retrovirus_Pol_polyprotein"/>
</dbReference>
<dbReference type="PANTHER" id="PTHR37984:SF5">
    <property type="entry name" value="PROTEIN NYNRIN-LIKE"/>
    <property type="match status" value="1"/>
</dbReference>
<dbReference type="Pfam" id="PF00665">
    <property type="entry name" value="rve"/>
    <property type="match status" value="1"/>
</dbReference>
<comment type="caution">
    <text evidence="2">The sequence shown here is derived from an EMBL/GenBank/DDBJ whole genome shotgun (WGS) entry which is preliminary data.</text>
</comment>
<gene>
    <name evidence="2" type="ORF">A0J61_11904</name>
</gene>